<evidence type="ECO:0000313" key="2">
    <source>
        <dbReference type="Proteomes" id="UP001500620"/>
    </source>
</evidence>
<protein>
    <recommendedName>
        <fullName evidence="3">Aminoglycoside phosphotransferase domain-containing protein</fullName>
    </recommendedName>
</protein>
<keyword evidence="2" id="KW-1185">Reference proteome</keyword>
<sequence length="295" mass="31261">MTPAQATGAAERPLLRADAAVQAVDELRLELVDLLPGENSEAGLGRRPRMGHDLGAMLGRSRAVVAEARLRLRRDLPGGAAGFGVGAQLLQGLARLVEIVPDADTAAIEDEFSGAGALLEPGAGDVLWPADTCPDNAVLDGDGWWFLDLEATDVAHAALAAAYTVLPFASCWCVFDPPPGLTDELLAAFTTGLAAYAPEVVEAPEWRRQVSIACAAYVVLNTAWFIDSAIEGRPSVGPAGRSPTYRQLVASRWRWGALALRGDFPALAAALRDAAVWSSRTWGFDAETTGYRAFH</sequence>
<evidence type="ECO:0008006" key="3">
    <source>
        <dbReference type="Google" id="ProtNLM"/>
    </source>
</evidence>
<proteinExistence type="predicted"/>
<reference evidence="2" key="1">
    <citation type="journal article" date="2019" name="Int. J. Syst. Evol. Microbiol.">
        <title>The Global Catalogue of Microorganisms (GCM) 10K type strain sequencing project: providing services to taxonomists for standard genome sequencing and annotation.</title>
        <authorList>
            <consortium name="The Broad Institute Genomics Platform"/>
            <consortium name="The Broad Institute Genome Sequencing Center for Infectious Disease"/>
            <person name="Wu L."/>
            <person name="Ma J."/>
        </authorList>
    </citation>
    <scope>NUCLEOTIDE SEQUENCE [LARGE SCALE GENOMIC DNA]</scope>
    <source>
        <strain evidence="2">JCM 17441</strain>
    </source>
</reference>
<dbReference type="InterPro" id="IPR011009">
    <property type="entry name" value="Kinase-like_dom_sf"/>
</dbReference>
<organism evidence="1 2">
    <name type="scientific">Dactylosporangium darangshiense</name>
    <dbReference type="NCBI Taxonomy" id="579108"/>
    <lineage>
        <taxon>Bacteria</taxon>
        <taxon>Bacillati</taxon>
        <taxon>Actinomycetota</taxon>
        <taxon>Actinomycetes</taxon>
        <taxon>Micromonosporales</taxon>
        <taxon>Micromonosporaceae</taxon>
        <taxon>Dactylosporangium</taxon>
    </lineage>
</organism>
<comment type="caution">
    <text evidence="1">The sequence shown here is derived from an EMBL/GenBank/DDBJ whole genome shotgun (WGS) entry which is preliminary data.</text>
</comment>
<name>A0ABP8CYY7_9ACTN</name>
<accession>A0ABP8CYY7</accession>
<dbReference type="RefSeq" id="WP_345121634.1">
    <property type="nucleotide sequence ID" value="NZ_BAABAT010000002.1"/>
</dbReference>
<dbReference type="EMBL" id="BAABAT010000002">
    <property type="protein sequence ID" value="GAA4244883.1"/>
    <property type="molecule type" value="Genomic_DNA"/>
</dbReference>
<gene>
    <name evidence="1" type="ORF">GCM10022255_009680</name>
</gene>
<dbReference type="SUPFAM" id="SSF56112">
    <property type="entry name" value="Protein kinase-like (PK-like)"/>
    <property type="match status" value="1"/>
</dbReference>
<evidence type="ECO:0000313" key="1">
    <source>
        <dbReference type="EMBL" id="GAA4244883.1"/>
    </source>
</evidence>
<dbReference type="Proteomes" id="UP001500620">
    <property type="component" value="Unassembled WGS sequence"/>
</dbReference>